<evidence type="ECO:0000256" key="3">
    <source>
        <dbReference type="ARBA" id="ARBA00022884"/>
    </source>
</evidence>
<dbReference type="EMBL" id="MHJG01000007">
    <property type="protein sequence ID" value="OGY64209.1"/>
    <property type="molecule type" value="Genomic_DNA"/>
</dbReference>
<keyword evidence="2" id="KW-0378">Hydrolase</keyword>
<keyword evidence="1" id="KW-0820">tRNA-binding</keyword>
<dbReference type="PANTHER" id="PTHR17224:SF1">
    <property type="entry name" value="PEPTIDYL-TRNA HYDROLASE"/>
    <property type="match status" value="1"/>
</dbReference>
<proteinExistence type="predicted"/>
<evidence type="ECO:0000313" key="5">
    <source>
        <dbReference type="Proteomes" id="UP000177960"/>
    </source>
</evidence>
<dbReference type="NCBIfam" id="TIGR00447">
    <property type="entry name" value="pth"/>
    <property type="match status" value="1"/>
</dbReference>
<dbReference type="GO" id="GO:0004045">
    <property type="term" value="F:peptidyl-tRNA hydrolase activity"/>
    <property type="evidence" value="ECO:0007669"/>
    <property type="project" value="InterPro"/>
</dbReference>
<name>A0A1G1ZIF4_9BACT</name>
<gene>
    <name evidence="4" type="ORF">A3B92_03595</name>
</gene>
<evidence type="ECO:0000313" key="4">
    <source>
        <dbReference type="EMBL" id="OGY64209.1"/>
    </source>
</evidence>
<dbReference type="AlphaFoldDB" id="A0A1G1ZIF4"/>
<dbReference type="InterPro" id="IPR036416">
    <property type="entry name" value="Pept_tRNA_hydro_sf"/>
</dbReference>
<keyword evidence="3" id="KW-0694">RNA-binding</keyword>
<reference evidence="4 5" key="1">
    <citation type="journal article" date="2016" name="Nat. Commun.">
        <title>Thousands of microbial genomes shed light on interconnected biogeochemical processes in an aquifer system.</title>
        <authorList>
            <person name="Anantharaman K."/>
            <person name="Brown C.T."/>
            <person name="Hug L.A."/>
            <person name="Sharon I."/>
            <person name="Castelle C.J."/>
            <person name="Probst A.J."/>
            <person name="Thomas B.C."/>
            <person name="Singh A."/>
            <person name="Wilkins M.J."/>
            <person name="Karaoz U."/>
            <person name="Brodie E.L."/>
            <person name="Williams K.H."/>
            <person name="Hubbard S.S."/>
            <person name="Banfield J.F."/>
        </authorList>
    </citation>
    <scope>NUCLEOTIDE SEQUENCE [LARGE SCALE GENOMIC DNA]</scope>
</reference>
<dbReference type="SUPFAM" id="SSF53178">
    <property type="entry name" value="Peptidyl-tRNA hydrolase-like"/>
    <property type="match status" value="1"/>
</dbReference>
<dbReference type="Proteomes" id="UP000177960">
    <property type="component" value="Unassembled WGS sequence"/>
</dbReference>
<protein>
    <recommendedName>
        <fullName evidence="6">Aminoacyl-tRNA hydrolase</fullName>
    </recommendedName>
</protein>
<dbReference type="InterPro" id="IPR001328">
    <property type="entry name" value="Pept_tRNA_hydro"/>
</dbReference>
<dbReference type="Pfam" id="PF01195">
    <property type="entry name" value="Pept_tRNA_hydro"/>
    <property type="match status" value="1"/>
</dbReference>
<accession>A0A1G1ZIF4</accession>
<evidence type="ECO:0008006" key="6">
    <source>
        <dbReference type="Google" id="ProtNLM"/>
    </source>
</evidence>
<dbReference type="PANTHER" id="PTHR17224">
    <property type="entry name" value="PEPTIDYL-TRNA HYDROLASE"/>
    <property type="match status" value="1"/>
</dbReference>
<dbReference type="Gene3D" id="3.40.50.1470">
    <property type="entry name" value="Peptidyl-tRNA hydrolase"/>
    <property type="match status" value="1"/>
</dbReference>
<dbReference type="CDD" id="cd00462">
    <property type="entry name" value="PTH"/>
    <property type="match status" value="1"/>
</dbReference>
<evidence type="ECO:0000256" key="1">
    <source>
        <dbReference type="ARBA" id="ARBA00022555"/>
    </source>
</evidence>
<comment type="caution">
    <text evidence="4">The sequence shown here is derived from an EMBL/GenBank/DDBJ whole genome shotgun (WGS) entry which is preliminary data.</text>
</comment>
<dbReference type="STRING" id="1798404.A3B92_03595"/>
<organism evidence="4 5">
    <name type="scientific">Candidatus Harrisonbacteria bacterium RIFCSPHIGHO2_02_FULL_42_16</name>
    <dbReference type="NCBI Taxonomy" id="1798404"/>
    <lineage>
        <taxon>Bacteria</taxon>
        <taxon>Candidatus Harrisoniibacteriota</taxon>
    </lineage>
</organism>
<dbReference type="GO" id="GO:0000049">
    <property type="term" value="F:tRNA binding"/>
    <property type="evidence" value="ECO:0007669"/>
    <property type="project" value="UniProtKB-KW"/>
</dbReference>
<evidence type="ECO:0000256" key="2">
    <source>
        <dbReference type="ARBA" id="ARBA00022801"/>
    </source>
</evidence>
<sequence length="169" mass="19265">MNASNPKFRLIVGLGNPDSKYANTYHNVGHLFIDYLMTDPKLQTENSNLQIYKSTVFMNLSGMFVKKMLKKSGAKPEQILIVHDDSDIEIGKYKLSFGRGAAGHHGVENIQATIKTKKFWRLRIGIRPQPPYSLKLRRIKAEKFVLKKITGADKKLLEKVFEKSTTEII</sequence>